<proteinExistence type="predicted"/>
<comment type="caution">
    <text evidence="1">The sequence shown here is derived from an EMBL/GenBank/DDBJ whole genome shotgun (WGS) entry which is preliminary data.</text>
</comment>
<gene>
    <name evidence="1" type="ORF">SADUNF_Sadunf11G0094800</name>
</gene>
<dbReference type="EMBL" id="JADGMS010000011">
    <property type="protein sequence ID" value="KAF9672923.1"/>
    <property type="molecule type" value="Genomic_DNA"/>
</dbReference>
<dbReference type="AlphaFoldDB" id="A0A835MX91"/>
<organism evidence="1 2">
    <name type="scientific">Salix dunnii</name>
    <dbReference type="NCBI Taxonomy" id="1413687"/>
    <lineage>
        <taxon>Eukaryota</taxon>
        <taxon>Viridiplantae</taxon>
        <taxon>Streptophyta</taxon>
        <taxon>Embryophyta</taxon>
        <taxon>Tracheophyta</taxon>
        <taxon>Spermatophyta</taxon>
        <taxon>Magnoliopsida</taxon>
        <taxon>eudicotyledons</taxon>
        <taxon>Gunneridae</taxon>
        <taxon>Pentapetalae</taxon>
        <taxon>rosids</taxon>
        <taxon>fabids</taxon>
        <taxon>Malpighiales</taxon>
        <taxon>Salicaceae</taxon>
        <taxon>Saliceae</taxon>
        <taxon>Salix</taxon>
    </lineage>
</organism>
<name>A0A835MX91_9ROSI</name>
<evidence type="ECO:0000313" key="2">
    <source>
        <dbReference type="Proteomes" id="UP000657918"/>
    </source>
</evidence>
<evidence type="ECO:0000313" key="1">
    <source>
        <dbReference type="EMBL" id="KAF9672923.1"/>
    </source>
</evidence>
<protein>
    <submittedName>
        <fullName evidence="1">Uncharacterized protein</fullName>
    </submittedName>
</protein>
<reference evidence="1 2" key="1">
    <citation type="submission" date="2020-10" db="EMBL/GenBank/DDBJ databases">
        <title>Plant Genome Project.</title>
        <authorList>
            <person name="Zhang R.-G."/>
        </authorList>
    </citation>
    <scope>NUCLEOTIDE SEQUENCE [LARGE SCALE GENOMIC DNA]</scope>
    <source>
        <strain evidence="1">FAFU-HL-1</strain>
        <tissue evidence="1">Leaf</tissue>
    </source>
</reference>
<keyword evidence="2" id="KW-1185">Reference proteome</keyword>
<dbReference type="Proteomes" id="UP000657918">
    <property type="component" value="Chromosome 11"/>
</dbReference>
<sequence length="183" mass="20840">MKIQRDWCWAQPVHEQEFAAWSEGKGRRRMTWKLSKIDAKNRHEGLLLLPQPKPPSLLSWPCWLVCLLRVLASNRLRVREDGGDDGLDFGEGKGNSFVEPYIVTHNIVLSHAIAYWCYQLHFKIPSGMKSLSNVDGDKDAGKKGKDFGNGWQFCCVQNILKGIGWFLRASYNKSKAYQVLGST</sequence>
<accession>A0A835MX91</accession>